<evidence type="ECO:0000313" key="3">
    <source>
        <dbReference type="Proteomes" id="UP001551482"/>
    </source>
</evidence>
<name>A0ABV3DNQ3_9ACTN</name>
<evidence type="ECO:0000256" key="1">
    <source>
        <dbReference type="SAM" id="Phobius"/>
    </source>
</evidence>
<dbReference type="RefSeq" id="WP_358357105.1">
    <property type="nucleotide sequence ID" value="NZ_JBEZFP010000065.1"/>
</dbReference>
<gene>
    <name evidence="2" type="ORF">AB0C36_23780</name>
</gene>
<organism evidence="2 3">
    <name type="scientific">Streptodolium elevatio</name>
    <dbReference type="NCBI Taxonomy" id="3157996"/>
    <lineage>
        <taxon>Bacteria</taxon>
        <taxon>Bacillati</taxon>
        <taxon>Actinomycetota</taxon>
        <taxon>Actinomycetes</taxon>
        <taxon>Kitasatosporales</taxon>
        <taxon>Streptomycetaceae</taxon>
        <taxon>Streptodolium</taxon>
    </lineage>
</organism>
<proteinExistence type="predicted"/>
<comment type="caution">
    <text evidence="2">The sequence shown here is derived from an EMBL/GenBank/DDBJ whole genome shotgun (WGS) entry which is preliminary data.</text>
</comment>
<reference evidence="2 3" key="1">
    <citation type="submission" date="2024-06" db="EMBL/GenBank/DDBJ databases">
        <title>The Natural Products Discovery Center: Release of the First 8490 Sequenced Strains for Exploring Actinobacteria Biosynthetic Diversity.</title>
        <authorList>
            <person name="Kalkreuter E."/>
            <person name="Kautsar S.A."/>
            <person name="Yang D."/>
            <person name="Bader C.D."/>
            <person name="Teijaro C.N."/>
            <person name="Fluegel L."/>
            <person name="Davis C.M."/>
            <person name="Simpson J.R."/>
            <person name="Lauterbach L."/>
            <person name="Steele A.D."/>
            <person name="Gui C."/>
            <person name="Meng S."/>
            <person name="Li G."/>
            <person name="Viehrig K."/>
            <person name="Ye F."/>
            <person name="Su P."/>
            <person name="Kiefer A.F."/>
            <person name="Nichols A."/>
            <person name="Cepeda A.J."/>
            <person name="Yan W."/>
            <person name="Fan B."/>
            <person name="Jiang Y."/>
            <person name="Adhikari A."/>
            <person name="Zheng C.-J."/>
            <person name="Schuster L."/>
            <person name="Cowan T.M."/>
            <person name="Smanski M.J."/>
            <person name="Chevrette M.G."/>
            <person name="De Carvalho L.P.S."/>
            <person name="Shen B."/>
        </authorList>
    </citation>
    <scope>NUCLEOTIDE SEQUENCE [LARGE SCALE GENOMIC DNA]</scope>
    <source>
        <strain evidence="2 3">NPDC048946</strain>
    </source>
</reference>
<keyword evidence="1" id="KW-0812">Transmembrane</keyword>
<accession>A0ABV3DNQ3</accession>
<dbReference type="Proteomes" id="UP001551482">
    <property type="component" value="Unassembled WGS sequence"/>
</dbReference>
<keyword evidence="1" id="KW-0472">Membrane</keyword>
<protein>
    <submittedName>
        <fullName evidence="2">Uncharacterized protein</fullName>
    </submittedName>
</protein>
<sequence length="68" mass="6872">MFMPYLVRPSGGMSPVPASLIVIVIIVVAGGLASVGYPLGAIASVLVAASFISVDLVGRLNAVLPHRA</sequence>
<evidence type="ECO:0000313" key="2">
    <source>
        <dbReference type="EMBL" id="MEU8136519.1"/>
    </source>
</evidence>
<keyword evidence="3" id="KW-1185">Reference proteome</keyword>
<dbReference type="EMBL" id="JBEZFP010000065">
    <property type="protein sequence ID" value="MEU8136519.1"/>
    <property type="molecule type" value="Genomic_DNA"/>
</dbReference>
<feature type="transmembrane region" description="Helical" evidence="1">
    <location>
        <begin position="12"/>
        <end position="33"/>
    </location>
</feature>
<keyword evidence="1" id="KW-1133">Transmembrane helix</keyword>